<dbReference type="AlphaFoldDB" id="A0A2A7U3X6"/>
<comment type="caution">
    <text evidence="10">The sequence shown here is derived from an EMBL/GenBank/DDBJ whole genome shotgun (WGS) entry which is preliminary data.</text>
</comment>
<keyword evidence="5" id="KW-0571">Peptide transport</keyword>
<dbReference type="PROSITE" id="PS51257">
    <property type="entry name" value="PROKAR_LIPOPROTEIN"/>
    <property type="match status" value="1"/>
</dbReference>
<feature type="transmembrane region" description="Helical" evidence="9">
    <location>
        <begin position="7"/>
        <end position="26"/>
    </location>
</feature>
<evidence type="ECO:0000256" key="8">
    <source>
        <dbReference type="ARBA" id="ARBA00023136"/>
    </source>
</evidence>
<evidence type="ECO:0000256" key="2">
    <source>
        <dbReference type="ARBA" id="ARBA00022448"/>
    </source>
</evidence>
<feature type="transmembrane region" description="Helical" evidence="9">
    <location>
        <begin position="78"/>
        <end position="96"/>
    </location>
</feature>
<dbReference type="NCBIfam" id="TIGR00924">
    <property type="entry name" value="yjdL_sub1_fam"/>
    <property type="match status" value="1"/>
</dbReference>
<feature type="transmembrane region" description="Helical" evidence="9">
    <location>
        <begin position="314"/>
        <end position="331"/>
    </location>
</feature>
<dbReference type="GO" id="GO:1904680">
    <property type="term" value="F:peptide transmembrane transporter activity"/>
    <property type="evidence" value="ECO:0007669"/>
    <property type="project" value="InterPro"/>
</dbReference>
<keyword evidence="8 9" id="KW-0472">Membrane</keyword>
<dbReference type="GO" id="GO:0015833">
    <property type="term" value="P:peptide transport"/>
    <property type="evidence" value="ECO:0007669"/>
    <property type="project" value="UniProtKB-KW"/>
</dbReference>
<evidence type="ECO:0000256" key="5">
    <source>
        <dbReference type="ARBA" id="ARBA00022856"/>
    </source>
</evidence>
<evidence type="ECO:0000256" key="9">
    <source>
        <dbReference type="SAM" id="Phobius"/>
    </source>
</evidence>
<dbReference type="Gene3D" id="1.20.1250.20">
    <property type="entry name" value="MFS general substrate transporter like domains"/>
    <property type="match status" value="1"/>
</dbReference>
<feature type="transmembrane region" description="Helical" evidence="9">
    <location>
        <begin position="102"/>
        <end position="129"/>
    </location>
</feature>
<dbReference type="Proteomes" id="UP000219788">
    <property type="component" value="Unassembled WGS sequence"/>
</dbReference>
<evidence type="ECO:0000256" key="1">
    <source>
        <dbReference type="ARBA" id="ARBA00004651"/>
    </source>
</evidence>
<dbReference type="PANTHER" id="PTHR23517:SF15">
    <property type="entry name" value="PROTON-DEPENDENT OLIGOPEPTIDE FAMILY TRANSPORT PROTEIN"/>
    <property type="match status" value="1"/>
</dbReference>
<organism evidence="10 11">
    <name type="scientific">Edwardsiella tarda</name>
    <dbReference type="NCBI Taxonomy" id="636"/>
    <lineage>
        <taxon>Bacteria</taxon>
        <taxon>Pseudomonadati</taxon>
        <taxon>Pseudomonadota</taxon>
        <taxon>Gammaproteobacteria</taxon>
        <taxon>Enterobacterales</taxon>
        <taxon>Hafniaceae</taxon>
        <taxon>Edwardsiella</taxon>
    </lineage>
</organism>
<proteinExistence type="predicted"/>
<dbReference type="SUPFAM" id="SSF103473">
    <property type="entry name" value="MFS general substrate transporter"/>
    <property type="match status" value="1"/>
</dbReference>
<feature type="transmembrane region" description="Helical" evidence="9">
    <location>
        <begin position="410"/>
        <end position="430"/>
    </location>
</feature>
<reference evidence="11" key="1">
    <citation type="submission" date="2017-09" db="EMBL/GenBank/DDBJ databases">
        <title>FDA dAtabase for Regulatory Grade micrObial Sequences (FDA-ARGOS): Supporting development and validation of Infectious Disease Dx tests.</title>
        <authorList>
            <person name="Goldberg B."/>
            <person name="Campos J."/>
            <person name="Tallon L."/>
            <person name="Sadzewicz L."/>
            <person name="Ott S."/>
            <person name="Zhao X."/>
            <person name="Nagaraj S."/>
            <person name="Vavikolanu K."/>
            <person name="Aluvathingal J."/>
            <person name="Nadendla S."/>
            <person name="Geyer C."/>
            <person name="Sichtig H."/>
        </authorList>
    </citation>
    <scope>NUCLEOTIDE SEQUENCE [LARGE SCALE GENOMIC DNA]</scope>
    <source>
        <strain evidence="11">FDAARGOS_370</strain>
    </source>
</reference>
<evidence type="ECO:0000256" key="3">
    <source>
        <dbReference type="ARBA" id="ARBA00022475"/>
    </source>
</evidence>
<keyword evidence="4 9" id="KW-0812">Transmembrane</keyword>
<keyword evidence="3" id="KW-1003">Cell membrane</keyword>
<keyword evidence="7 9" id="KW-1133">Transmembrane helix</keyword>
<dbReference type="EMBL" id="PDDV01000013">
    <property type="protein sequence ID" value="PEH72981.1"/>
    <property type="molecule type" value="Genomic_DNA"/>
</dbReference>
<comment type="subcellular location">
    <subcellularLocation>
        <location evidence="1">Cell membrane</location>
        <topology evidence="1">Multi-pass membrane protein</topology>
    </subcellularLocation>
</comment>
<feature type="transmembrane region" description="Helical" evidence="9">
    <location>
        <begin position="343"/>
        <end position="363"/>
    </location>
</feature>
<feature type="transmembrane region" description="Helical" evidence="9">
    <location>
        <begin position="206"/>
        <end position="224"/>
    </location>
</feature>
<feature type="transmembrane region" description="Helical" evidence="9">
    <location>
        <begin position="450"/>
        <end position="470"/>
    </location>
</feature>
<dbReference type="InterPro" id="IPR036259">
    <property type="entry name" value="MFS_trans_sf"/>
</dbReference>
<sequence>MNRRYPATFYILCACQFWWAVSFYSLWTVLPVFLHDALHLDEKSAFSIFGSFTAIGASLLFVGGWLADKVLGAKRTLWWGYAFQGVGYALITAASLSDASSLLFAGLGCVIVGRSVGGVAAPALVAAAYNQGDQRLDSAFTLFYMVNNIGAFLTTVAAAEIAARLGWQAAFILSTLGMVINLLLLARYSRYLVNASPVDSRKPGSAIMAAYLGGSLLVVALSMFLLRELLITRVLLVAVALIILLLIVRIMRRETRISRLKMVVGLVLMGQALLFFILYNQMPTSLNFFAINNVRPSLLGVAVNPVSFQALNPMWIIVLSPGLAWLYTWLGEHGRDPSMPVKFAVGMLACAAAFACAGSARFFGNAAGIVSPFWIIAPHLLFAIGELLISALGQSMLAKLFPREVRGFIYGAWGMVLALASLGAAWLAGFSASDNEAAGDALHSLQQYGAYFYALALATLVVALICWWLAPRLDRLINTPDHPAA</sequence>
<feature type="transmembrane region" description="Helical" evidence="9">
    <location>
        <begin position="260"/>
        <end position="279"/>
    </location>
</feature>
<accession>A0A2A7U3X6</accession>
<keyword evidence="6" id="KW-0653">Protein transport</keyword>
<evidence type="ECO:0000256" key="6">
    <source>
        <dbReference type="ARBA" id="ARBA00022927"/>
    </source>
</evidence>
<dbReference type="InterPro" id="IPR000109">
    <property type="entry name" value="POT_fam"/>
</dbReference>
<dbReference type="InterPro" id="IPR050171">
    <property type="entry name" value="MFS_Transporters"/>
</dbReference>
<dbReference type="PANTHER" id="PTHR23517">
    <property type="entry name" value="RESISTANCE PROTEIN MDTM, PUTATIVE-RELATED-RELATED"/>
    <property type="match status" value="1"/>
</dbReference>
<gene>
    <name evidence="10" type="ORF">CRM76_14095</name>
</gene>
<dbReference type="RefSeq" id="WP_005285029.1">
    <property type="nucleotide sequence ID" value="NZ_CABKPF010000083.1"/>
</dbReference>
<dbReference type="GO" id="GO:0015031">
    <property type="term" value="P:protein transport"/>
    <property type="evidence" value="ECO:0007669"/>
    <property type="project" value="UniProtKB-KW"/>
</dbReference>
<evidence type="ECO:0000313" key="10">
    <source>
        <dbReference type="EMBL" id="PEH72981.1"/>
    </source>
</evidence>
<dbReference type="CDD" id="cd17346">
    <property type="entry name" value="MFS_DtpA_like"/>
    <property type="match status" value="1"/>
</dbReference>
<evidence type="ECO:0000256" key="7">
    <source>
        <dbReference type="ARBA" id="ARBA00022989"/>
    </source>
</evidence>
<feature type="transmembrane region" description="Helical" evidence="9">
    <location>
        <begin position="46"/>
        <end position="66"/>
    </location>
</feature>
<evidence type="ECO:0000313" key="11">
    <source>
        <dbReference type="Proteomes" id="UP000219788"/>
    </source>
</evidence>
<dbReference type="GO" id="GO:0005886">
    <property type="term" value="C:plasma membrane"/>
    <property type="evidence" value="ECO:0007669"/>
    <property type="project" value="UniProtKB-SubCell"/>
</dbReference>
<feature type="transmembrane region" description="Helical" evidence="9">
    <location>
        <begin position="165"/>
        <end position="185"/>
    </location>
</feature>
<feature type="transmembrane region" description="Helical" evidence="9">
    <location>
        <begin position="369"/>
        <end position="389"/>
    </location>
</feature>
<dbReference type="OrthoDB" id="9772725at2"/>
<dbReference type="InterPro" id="IPR005279">
    <property type="entry name" value="Dipep/tripep_permease"/>
</dbReference>
<dbReference type="Pfam" id="PF00854">
    <property type="entry name" value="PTR2"/>
    <property type="match status" value="1"/>
</dbReference>
<keyword evidence="2" id="KW-0813">Transport</keyword>
<evidence type="ECO:0000256" key="4">
    <source>
        <dbReference type="ARBA" id="ARBA00022692"/>
    </source>
</evidence>
<name>A0A2A7U3X6_EDWTA</name>
<feature type="transmembrane region" description="Helical" evidence="9">
    <location>
        <begin position="230"/>
        <end position="248"/>
    </location>
</feature>
<protein>
    <submittedName>
        <fullName evidence="10">MFS transporter</fullName>
    </submittedName>
</protein>
<feature type="transmembrane region" description="Helical" evidence="9">
    <location>
        <begin position="141"/>
        <end position="159"/>
    </location>
</feature>